<gene>
    <name evidence="2" type="ORF">SCLAV_5560</name>
</gene>
<evidence type="ECO:0000313" key="3">
    <source>
        <dbReference type="Proteomes" id="UP000002357"/>
    </source>
</evidence>
<dbReference type="AlphaFoldDB" id="E2Q1K1"/>
<protein>
    <submittedName>
        <fullName evidence="2">Antibiotic biosynthesis monooxygenase</fullName>
    </submittedName>
</protein>
<dbReference type="EMBL" id="CM000913">
    <property type="protein sequence ID" value="EFG10627.1"/>
    <property type="molecule type" value="Genomic_DNA"/>
</dbReference>
<evidence type="ECO:0000259" key="1">
    <source>
        <dbReference type="PROSITE" id="PS51725"/>
    </source>
</evidence>
<proteinExistence type="predicted"/>
<dbReference type="SUPFAM" id="SSF54909">
    <property type="entry name" value="Dimeric alpha+beta barrel"/>
    <property type="match status" value="1"/>
</dbReference>
<dbReference type="InterPro" id="IPR007138">
    <property type="entry name" value="ABM_dom"/>
</dbReference>
<reference evidence="2 3" key="1">
    <citation type="journal article" date="2010" name="Genome Biol. Evol.">
        <title>The sequence of a 1.8-mb bacterial linear plasmid reveals a rich evolutionary reservoir of secondary metabolic pathways.</title>
        <authorList>
            <person name="Medema M.H."/>
            <person name="Trefzer A."/>
            <person name="Kovalchuk A."/>
            <person name="van den Berg M."/>
            <person name="Mueller U."/>
            <person name="Heijne W."/>
            <person name="Wu L."/>
            <person name="Alam M.T."/>
            <person name="Ronning C.M."/>
            <person name="Nierman W.C."/>
            <person name="Bovenberg R.A.L."/>
            <person name="Breitling R."/>
            <person name="Takano E."/>
        </authorList>
    </citation>
    <scope>NUCLEOTIDE SEQUENCE [LARGE SCALE GENOMIC DNA]</scope>
    <source>
        <strain evidence="3">ATCC 27064 / DSM 738 / JCM 4710 / NBRC 13307 / NCIMB 12785 / NRRL 3585 / VKM Ac-602</strain>
    </source>
</reference>
<evidence type="ECO:0000313" key="2">
    <source>
        <dbReference type="EMBL" id="EFG10627.1"/>
    </source>
</evidence>
<dbReference type="Gene3D" id="3.30.70.100">
    <property type="match status" value="1"/>
</dbReference>
<keyword evidence="3" id="KW-1185">Reference proteome</keyword>
<dbReference type="Pfam" id="PF03992">
    <property type="entry name" value="ABM"/>
    <property type="match status" value="1"/>
</dbReference>
<organism evidence="2 3">
    <name type="scientific">Streptomyces clavuligerus</name>
    <dbReference type="NCBI Taxonomy" id="1901"/>
    <lineage>
        <taxon>Bacteria</taxon>
        <taxon>Bacillati</taxon>
        <taxon>Actinomycetota</taxon>
        <taxon>Actinomycetes</taxon>
        <taxon>Kitasatosporales</taxon>
        <taxon>Streptomycetaceae</taxon>
        <taxon>Streptomyces</taxon>
    </lineage>
</organism>
<dbReference type="GO" id="GO:0004497">
    <property type="term" value="F:monooxygenase activity"/>
    <property type="evidence" value="ECO:0007669"/>
    <property type="project" value="UniProtKB-KW"/>
</dbReference>
<keyword evidence="2" id="KW-0560">Oxidoreductase</keyword>
<dbReference type="InterPro" id="IPR011008">
    <property type="entry name" value="Dimeric_a/b-barrel"/>
</dbReference>
<keyword evidence="2" id="KW-0503">Monooxygenase</keyword>
<name>E2Q1K1_STRCL</name>
<dbReference type="STRING" id="1901.BB341_00740"/>
<dbReference type="PROSITE" id="PS51725">
    <property type="entry name" value="ABM"/>
    <property type="match status" value="1"/>
</dbReference>
<dbReference type="Proteomes" id="UP000002357">
    <property type="component" value="Chromosome"/>
</dbReference>
<sequence>MFCRISPSGGAMRTMPKDQETDTLSVVYSVHVIEGGEQGFLDAYDRIRRSVASVPGHLVDRLGQPIDDSRQWVITSEWETPEHFFAWQQGEDHRALLAPLRQWVDQTQSLRFRVVQETVGAEA</sequence>
<feature type="domain" description="ABM" evidence="1">
    <location>
        <begin position="24"/>
        <end position="112"/>
    </location>
</feature>
<accession>E2Q1K1</accession>
<dbReference type="eggNOG" id="COG2329">
    <property type="taxonomic scope" value="Bacteria"/>
</dbReference>